<evidence type="ECO:0000313" key="2">
    <source>
        <dbReference type="EMBL" id="MCR0985510.1"/>
    </source>
</evidence>
<dbReference type="Proteomes" id="UP001524642">
    <property type="component" value="Unassembled WGS sequence"/>
</dbReference>
<dbReference type="EMBL" id="JANJOU010000035">
    <property type="protein sequence ID" value="MCR0985510.1"/>
    <property type="molecule type" value="Genomic_DNA"/>
</dbReference>
<protein>
    <submittedName>
        <fullName evidence="2">Helix-turn-helix domain-containing protein</fullName>
    </submittedName>
</protein>
<keyword evidence="3" id="KW-1185">Reference proteome</keyword>
<sequence>MRFADIGQQLRAYRLESGLRAEEIAARLGVSRAALYRYEKGEVIKLDTIRRLAELLKISPLSLLGIGVEYFSRPLALQERLRQVEEDAEQILQLGGALCTLVTSDAYDASLAEAMAEAAEAAPERVAFHAAAEQALGLLSARKRLYQTRRPSIIAMVTERALRSFLLDGVAPALQLSEAGRNRARMAARAEVENVAALMESVPMGLQIGLLTESEPTGGFIVLRARERAHLCANPFLPDSPPMAALGVGTITAADEAVTIHQRVAENAWREARKGAEAAGRVRLLLAETRMH</sequence>
<evidence type="ECO:0000313" key="3">
    <source>
        <dbReference type="Proteomes" id="UP001524642"/>
    </source>
</evidence>
<evidence type="ECO:0000259" key="1">
    <source>
        <dbReference type="PROSITE" id="PS50943"/>
    </source>
</evidence>
<dbReference type="SMART" id="SM00530">
    <property type="entry name" value="HTH_XRE"/>
    <property type="match status" value="1"/>
</dbReference>
<dbReference type="Gene3D" id="1.10.260.40">
    <property type="entry name" value="lambda repressor-like DNA-binding domains"/>
    <property type="match status" value="1"/>
</dbReference>
<reference evidence="2 3" key="1">
    <citation type="submission" date="2022-06" db="EMBL/GenBank/DDBJ databases">
        <title>Roseomonas CN29.</title>
        <authorList>
            <person name="Cheng Y."/>
            <person name="He X."/>
        </authorList>
    </citation>
    <scope>NUCLEOTIDE SEQUENCE [LARGE SCALE GENOMIC DNA]</scope>
    <source>
        <strain evidence="2 3">CN29</strain>
    </source>
</reference>
<proteinExistence type="predicted"/>
<dbReference type="InterPro" id="IPR010982">
    <property type="entry name" value="Lambda_DNA-bd_dom_sf"/>
</dbReference>
<name>A0ABT1XBK3_9PROT</name>
<dbReference type="Pfam" id="PF13560">
    <property type="entry name" value="HTH_31"/>
    <property type="match status" value="1"/>
</dbReference>
<comment type="caution">
    <text evidence="2">The sequence shown here is derived from an EMBL/GenBank/DDBJ whole genome shotgun (WGS) entry which is preliminary data.</text>
</comment>
<gene>
    <name evidence="2" type="ORF">NRP21_25995</name>
</gene>
<feature type="domain" description="HTH cro/C1-type" evidence="1">
    <location>
        <begin position="10"/>
        <end position="63"/>
    </location>
</feature>
<organism evidence="2 3">
    <name type="scientific">Roseomonas populi</name>
    <dbReference type="NCBI Taxonomy" id="3121582"/>
    <lineage>
        <taxon>Bacteria</taxon>
        <taxon>Pseudomonadati</taxon>
        <taxon>Pseudomonadota</taxon>
        <taxon>Alphaproteobacteria</taxon>
        <taxon>Acetobacterales</taxon>
        <taxon>Roseomonadaceae</taxon>
        <taxon>Roseomonas</taxon>
    </lineage>
</organism>
<dbReference type="CDD" id="cd00093">
    <property type="entry name" value="HTH_XRE"/>
    <property type="match status" value="1"/>
</dbReference>
<accession>A0ABT1XBK3</accession>
<dbReference type="PROSITE" id="PS50943">
    <property type="entry name" value="HTH_CROC1"/>
    <property type="match status" value="1"/>
</dbReference>
<dbReference type="RefSeq" id="WP_257719165.1">
    <property type="nucleotide sequence ID" value="NZ_JANJOU010000035.1"/>
</dbReference>
<dbReference type="SUPFAM" id="SSF47413">
    <property type="entry name" value="lambda repressor-like DNA-binding domains"/>
    <property type="match status" value="1"/>
</dbReference>
<dbReference type="InterPro" id="IPR001387">
    <property type="entry name" value="Cro/C1-type_HTH"/>
</dbReference>